<evidence type="ECO:0000313" key="2">
    <source>
        <dbReference type="Proteomes" id="UP000239209"/>
    </source>
</evidence>
<dbReference type="EMBL" id="PVZG01000030">
    <property type="protein sequence ID" value="PRY19627.1"/>
    <property type="molecule type" value="Genomic_DNA"/>
</dbReference>
<evidence type="ECO:0000313" key="1">
    <source>
        <dbReference type="EMBL" id="PRY19627.1"/>
    </source>
</evidence>
<gene>
    <name evidence="1" type="ORF">CLV70_1305</name>
</gene>
<dbReference type="RefSeq" id="WP_106130960.1">
    <property type="nucleotide sequence ID" value="NZ_PVZG01000030.1"/>
</dbReference>
<proteinExistence type="predicted"/>
<comment type="caution">
    <text evidence="1">The sequence shown here is derived from an EMBL/GenBank/DDBJ whole genome shotgun (WGS) entry which is preliminary data.</text>
</comment>
<accession>A0A2T0REP4</accession>
<sequence length="107" mass="11667">MRGIRTGRPTNADAFAAWLAALPRVGTGAVLGRESIVQSPSHVRPGDLIISGAERYRVAGVDAPVRDVVEVHLARGEKRRSLYLHSSTPVRVVRARRRKQKALNPAP</sequence>
<reference evidence="1 2" key="1">
    <citation type="submission" date="2018-03" db="EMBL/GenBank/DDBJ databases">
        <title>Genomic Encyclopedia of Archaeal and Bacterial Type Strains, Phase II (KMG-II): from individual species to whole genera.</title>
        <authorList>
            <person name="Goeker M."/>
        </authorList>
    </citation>
    <scope>NUCLEOTIDE SEQUENCE [LARGE SCALE GENOMIC DNA]</scope>
    <source>
        <strain evidence="1 2">DSM 45348</strain>
    </source>
</reference>
<dbReference type="Proteomes" id="UP000239209">
    <property type="component" value="Unassembled WGS sequence"/>
</dbReference>
<organism evidence="1 2">
    <name type="scientific">Pseudosporangium ferrugineum</name>
    <dbReference type="NCBI Taxonomy" id="439699"/>
    <lineage>
        <taxon>Bacteria</taxon>
        <taxon>Bacillati</taxon>
        <taxon>Actinomycetota</taxon>
        <taxon>Actinomycetes</taxon>
        <taxon>Micromonosporales</taxon>
        <taxon>Micromonosporaceae</taxon>
        <taxon>Pseudosporangium</taxon>
    </lineage>
</organism>
<name>A0A2T0REP4_9ACTN</name>
<protein>
    <submittedName>
        <fullName evidence="1">Uncharacterized protein</fullName>
    </submittedName>
</protein>
<keyword evidence="2" id="KW-1185">Reference proteome</keyword>
<dbReference type="OrthoDB" id="9903532at2"/>
<dbReference type="AlphaFoldDB" id="A0A2T0REP4"/>